<dbReference type="Pfam" id="PF02632">
    <property type="entry name" value="BioY"/>
    <property type="match status" value="1"/>
</dbReference>
<keyword evidence="2" id="KW-0813">Transport</keyword>
<dbReference type="GO" id="GO:0015225">
    <property type="term" value="F:biotin transmembrane transporter activity"/>
    <property type="evidence" value="ECO:0007669"/>
    <property type="project" value="UniProtKB-UniRule"/>
</dbReference>
<organism evidence="4 5">
    <name type="scientific">Gracilibacillus halophilus YIM-C55.5</name>
    <dbReference type="NCBI Taxonomy" id="1308866"/>
    <lineage>
        <taxon>Bacteria</taxon>
        <taxon>Bacillati</taxon>
        <taxon>Bacillota</taxon>
        <taxon>Bacilli</taxon>
        <taxon>Bacillales</taxon>
        <taxon>Bacillaceae</taxon>
        <taxon>Gracilibacillus</taxon>
    </lineage>
</organism>
<dbReference type="PIRSF" id="PIRSF016661">
    <property type="entry name" value="BioY"/>
    <property type="match status" value="1"/>
</dbReference>
<dbReference type="GO" id="GO:0005886">
    <property type="term" value="C:plasma membrane"/>
    <property type="evidence" value="ECO:0007669"/>
    <property type="project" value="UniProtKB-SubCell"/>
</dbReference>
<comment type="similarity">
    <text evidence="1 2">Belongs to the BioY family.</text>
</comment>
<keyword evidence="3" id="KW-1133">Transmembrane helix</keyword>
<keyword evidence="5" id="KW-1185">Reference proteome</keyword>
<name>N4W7Q1_9BACI</name>
<evidence type="ECO:0000313" key="5">
    <source>
        <dbReference type="Proteomes" id="UP000012283"/>
    </source>
</evidence>
<dbReference type="EMBL" id="APML01000050">
    <property type="protein sequence ID" value="ENH96298.1"/>
    <property type="molecule type" value="Genomic_DNA"/>
</dbReference>
<dbReference type="Gene3D" id="1.10.1760.20">
    <property type="match status" value="1"/>
</dbReference>
<dbReference type="PATRIC" id="fig|1308866.3.peg.2325"/>
<dbReference type="PANTHER" id="PTHR34295:SF1">
    <property type="entry name" value="BIOTIN TRANSPORTER BIOY"/>
    <property type="match status" value="1"/>
</dbReference>
<feature type="transmembrane region" description="Helical" evidence="3">
    <location>
        <begin position="81"/>
        <end position="100"/>
    </location>
</feature>
<proteinExistence type="inferred from homology"/>
<feature type="transmembrane region" description="Helical" evidence="3">
    <location>
        <begin position="112"/>
        <end position="133"/>
    </location>
</feature>
<dbReference type="Proteomes" id="UP000012283">
    <property type="component" value="Unassembled WGS sequence"/>
</dbReference>
<dbReference type="InterPro" id="IPR003784">
    <property type="entry name" value="BioY"/>
</dbReference>
<dbReference type="OrthoDB" id="9803495at2"/>
<dbReference type="RefSeq" id="WP_003471259.1">
    <property type="nucleotide sequence ID" value="NZ_APML01000050.1"/>
</dbReference>
<dbReference type="STRING" id="1308866.J416_11507"/>
<keyword evidence="2 3" id="KW-0472">Membrane</keyword>
<protein>
    <recommendedName>
        <fullName evidence="2">Biotin transporter</fullName>
    </recommendedName>
</protein>
<keyword evidence="3" id="KW-0812">Transmembrane</keyword>
<gene>
    <name evidence="4" type="ORF">J416_11507</name>
</gene>
<comment type="subcellular location">
    <subcellularLocation>
        <location evidence="2">Cell membrane</location>
        <topology evidence="2">Multi-pass membrane protein</topology>
    </subcellularLocation>
</comment>
<evidence type="ECO:0000256" key="2">
    <source>
        <dbReference type="PIRNR" id="PIRNR016661"/>
    </source>
</evidence>
<reference evidence="4 5" key="1">
    <citation type="submission" date="2013-03" db="EMBL/GenBank/DDBJ databases">
        <title>Draft genome sequence of Gracibacillus halophilus YIM-C55.5, a moderately halophilic and thermophilic organism from the Xiaochaidamu salt lake.</title>
        <authorList>
            <person name="Sugumar T."/>
            <person name="Polireddy D.R."/>
            <person name="Antony A."/>
            <person name="Madhava Y.R."/>
            <person name="Sivakumar N."/>
        </authorList>
    </citation>
    <scope>NUCLEOTIDE SEQUENCE [LARGE SCALE GENOMIC DNA]</scope>
    <source>
        <strain evidence="4 5">YIM-C55.5</strain>
    </source>
</reference>
<accession>N4W7Q1</accession>
<evidence type="ECO:0000256" key="1">
    <source>
        <dbReference type="ARBA" id="ARBA00010692"/>
    </source>
</evidence>
<comment type="caution">
    <text evidence="4">The sequence shown here is derived from an EMBL/GenBank/DDBJ whole genome shotgun (WGS) entry which is preliminary data.</text>
</comment>
<evidence type="ECO:0000313" key="4">
    <source>
        <dbReference type="EMBL" id="ENH96298.1"/>
    </source>
</evidence>
<feature type="transmembrane region" description="Helical" evidence="3">
    <location>
        <begin position="153"/>
        <end position="178"/>
    </location>
</feature>
<dbReference type="eggNOG" id="COG1268">
    <property type="taxonomic scope" value="Bacteria"/>
</dbReference>
<dbReference type="PANTHER" id="PTHR34295">
    <property type="entry name" value="BIOTIN TRANSPORTER BIOY"/>
    <property type="match status" value="1"/>
</dbReference>
<sequence>MKLRPIDLTLTGMFAAFMAIGANLTSIITIGSVPITLQTFFCILVGLVLGSRLGSISMMVYAIVGLMGAPVFAQFTGGPSAIFKATFGFILSYIIVAYVVGKMVESNQSHTMFMVAAFVGLIINYVIGTHWMYMAMKLWAEAPEGFTYRLAWGWMLAPLVKDIVLTVFAGLLAPRLFYRLQKSSHRLQNNAPSSSISSNR</sequence>
<dbReference type="AlphaFoldDB" id="N4W7Q1"/>
<evidence type="ECO:0000256" key="3">
    <source>
        <dbReference type="SAM" id="Phobius"/>
    </source>
</evidence>
<keyword evidence="2" id="KW-1003">Cell membrane</keyword>